<organism evidence="2 3">
    <name type="scientific">Candidatus Zambryskibacteria bacterium RIFCSPLOWO2_01_FULL_43_17</name>
    <dbReference type="NCBI Taxonomy" id="1802760"/>
    <lineage>
        <taxon>Bacteria</taxon>
        <taxon>Candidatus Zambryskiibacteriota</taxon>
    </lineage>
</organism>
<dbReference type="Proteomes" id="UP000179283">
    <property type="component" value="Unassembled WGS sequence"/>
</dbReference>
<dbReference type="SUPFAM" id="SSF53850">
    <property type="entry name" value="Periplasmic binding protein-like II"/>
    <property type="match status" value="1"/>
</dbReference>
<dbReference type="AlphaFoldDB" id="A0A1G2U313"/>
<protein>
    <recommendedName>
        <fullName evidence="4">Extracellular solute-binding protein family 1</fullName>
    </recommendedName>
</protein>
<evidence type="ECO:0008006" key="4">
    <source>
        <dbReference type="Google" id="ProtNLM"/>
    </source>
</evidence>
<keyword evidence="1" id="KW-0472">Membrane</keyword>
<accession>A0A1G2U313</accession>
<gene>
    <name evidence="2" type="ORF">A2920_00190</name>
</gene>
<dbReference type="EMBL" id="MHWD01000024">
    <property type="protein sequence ID" value="OHB03280.1"/>
    <property type="molecule type" value="Genomic_DNA"/>
</dbReference>
<dbReference type="InterPro" id="IPR050490">
    <property type="entry name" value="Bact_solute-bd_prot1"/>
</dbReference>
<comment type="caution">
    <text evidence="2">The sequence shown here is derived from an EMBL/GenBank/DDBJ whole genome shotgun (WGS) entry which is preliminary data.</text>
</comment>
<dbReference type="PANTHER" id="PTHR43649">
    <property type="entry name" value="ARABINOSE-BINDING PROTEIN-RELATED"/>
    <property type="match status" value="1"/>
</dbReference>
<name>A0A1G2U313_9BACT</name>
<sequence length="428" mass="47396">MSKFQIILTGIFAVFILAGVFVFAFFGRENSVKSTVLVWGPLPESSFNAIIAKLPIWDDKNISIKYVNKKAVDFDRDFVEALASGTGPDVVIISQDNLLRHRNKLFLVPFESYSERGYKDNFIEEGEIFLEPTGIIAIPFLVDPLMMYWNRDIFTASSVAQPPKYWDEFYELSKTLTKRDNSFNVSKATLPLGEYSNVTNAKDILATLIFQAGNTEIVKSENNRYIVTLTKSFGANVNPATAAVNFYTEFSNPAKAHYSWNRSLPPSQTLFTSGDLAVYFGFASELPLLKLKNPNLNFDTALLPQSRTGDRPATFGRMHGLAVTKSTRSLNGAFTVVSALSSPQAIDAFAKSAGLPPVRRDLISKGISEANQTLFYQSALWAKGWLDPNAEATNSIFEELVESITSGRARSEQAISLAEQEISALLPQ</sequence>
<dbReference type="Pfam" id="PF01547">
    <property type="entry name" value="SBP_bac_1"/>
    <property type="match status" value="1"/>
</dbReference>
<evidence type="ECO:0000313" key="3">
    <source>
        <dbReference type="Proteomes" id="UP000179283"/>
    </source>
</evidence>
<feature type="transmembrane region" description="Helical" evidence="1">
    <location>
        <begin position="6"/>
        <end position="26"/>
    </location>
</feature>
<evidence type="ECO:0000313" key="2">
    <source>
        <dbReference type="EMBL" id="OHB03280.1"/>
    </source>
</evidence>
<evidence type="ECO:0000256" key="1">
    <source>
        <dbReference type="SAM" id="Phobius"/>
    </source>
</evidence>
<reference evidence="2 3" key="1">
    <citation type="journal article" date="2016" name="Nat. Commun.">
        <title>Thousands of microbial genomes shed light on interconnected biogeochemical processes in an aquifer system.</title>
        <authorList>
            <person name="Anantharaman K."/>
            <person name="Brown C.T."/>
            <person name="Hug L.A."/>
            <person name="Sharon I."/>
            <person name="Castelle C.J."/>
            <person name="Probst A.J."/>
            <person name="Thomas B.C."/>
            <person name="Singh A."/>
            <person name="Wilkins M.J."/>
            <person name="Karaoz U."/>
            <person name="Brodie E.L."/>
            <person name="Williams K.H."/>
            <person name="Hubbard S.S."/>
            <person name="Banfield J.F."/>
        </authorList>
    </citation>
    <scope>NUCLEOTIDE SEQUENCE [LARGE SCALE GENOMIC DNA]</scope>
</reference>
<dbReference type="PANTHER" id="PTHR43649:SF12">
    <property type="entry name" value="DIACETYLCHITOBIOSE BINDING PROTEIN DASA"/>
    <property type="match status" value="1"/>
</dbReference>
<proteinExistence type="predicted"/>
<dbReference type="Gene3D" id="3.40.190.10">
    <property type="entry name" value="Periplasmic binding protein-like II"/>
    <property type="match status" value="1"/>
</dbReference>
<keyword evidence="1" id="KW-0812">Transmembrane</keyword>
<keyword evidence="1" id="KW-1133">Transmembrane helix</keyword>
<dbReference type="InterPro" id="IPR006059">
    <property type="entry name" value="SBP"/>
</dbReference>